<dbReference type="InterPro" id="IPR012677">
    <property type="entry name" value="Nucleotide-bd_a/b_plait_sf"/>
</dbReference>
<protein>
    <recommendedName>
        <fullName evidence="6">Large ribosomal subunit protein uL23</fullName>
    </recommendedName>
</protein>
<dbReference type="AlphaFoldDB" id="A0A1Y2K353"/>
<dbReference type="GO" id="GO:0019843">
    <property type="term" value="F:rRNA binding"/>
    <property type="evidence" value="ECO:0007669"/>
    <property type="project" value="UniProtKB-UniRule"/>
</dbReference>
<evidence type="ECO:0000256" key="5">
    <source>
        <dbReference type="ARBA" id="ARBA00023274"/>
    </source>
</evidence>
<comment type="function">
    <text evidence="6">One of the early assembly proteins it binds 23S rRNA. One of the proteins that surrounds the polypeptide exit tunnel on the outside of the ribosome. Forms the main docking site for trigger factor binding to the ribosome.</text>
</comment>
<dbReference type="SUPFAM" id="SSF54189">
    <property type="entry name" value="Ribosomal proteins S24e, L23 and L15e"/>
    <property type="match status" value="1"/>
</dbReference>
<accession>A0A1Y2K353</accession>
<reference evidence="7 8" key="1">
    <citation type="journal article" date="2016" name="BMC Genomics">
        <title>Combined genomic and structural analyses of a cultured magnetotactic bacterium reveals its niche adaptation to a dynamic environment.</title>
        <authorList>
            <person name="Araujo A.C."/>
            <person name="Morillo V."/>
            <person name="Cypriano J."/>
            <person name="Teixeira L.C."/>
            <person name="Leao P."/>
            <person name="Lyra S."/>
            <person name="Almeida L.G."/>
            <person name="Bazylinski D.A."/>
            <person name="Vasconcellos A.T."/>
            <person name="Abreu F."/>
            <person name="Lins U."/>
        </authorList>
    </citation>
    <scope>NUCLEOTIDE SEQUENCE [LARGE SCALE GENOMIC DNA]</scope>
    <source>
        <strain evidence="7 8">IT-1</strain>
    </source>
</reference>
<evidence type="ECO:0000313" key="7">
    <source>
        <dbReference type="EMBL" id="OSM02451.1"/>
    </source>
</evidence>
<keyword evidence="4 6" id="KW-0689">Ribosomal protein</keyword>
<dbReference type="Pfam" id="PF00276">
    <property type="entry name" value="Ribosomal_L23"/>
    <property type="match status" value="1"/>
</dbReference>
<dbReference type="GO" id="GO:0006412">
    <property type="term" value="P:translation"/>
    <property type="evidence" value="ECO:0007669"/>
    <property type="project" value="UniProtKB-UniRule"/>
</dbReference>
<dbReference type="InterPro" id="IPR013025">
    <property type="entry name" value="Ribosomal_uL23-like"/>
</dbReference>
<comment type="similarity">
    <text evidence="1 6">Belongs to the universal ribosomal protein uL23 family.</text>
</comment>
<proteinExistence type="inferred from homology"/>
<dbReference type="Proteomes" id="UP000194003">
    <property type="component" value="Unassembled WGS sequence"/>
</dbReference>
<evidence type="ECO:0000256" key="3">
    <source>
        <dbReference type="ARBA" id="ARBA00022884"/>
    </source>
</evidence>
<dbReference type="PANTHER" id="PTHR11620">
    <property type="entry name" value="60S RIBOSOMAL PROTEIN L23A"/>
    <property type="match status" value="1"/>
</dbReference>
<dbReference type="OrthoDB" id="9793353at2"/>
<evidence type="ECO:0000256" key="1">
    <source>
        <dbReference type="ARBA" id="ARBA00006700"/>
    </source>
</evidence>
<dbReference type="GO" id="GO:1990904">
    <property type="term" value="C:ribonucleoprotein complex"/>
    <property type="evidence" value="ECO:0007669"/>
    <property type="project" value="UniProtKB-KW"/>
</dbReference>
<dbReference type="HAMAP" id="MF_01369_B">
    <property type="entry name" value="Ribosomal_uL23_B"/>
    <property type="match status" value="1"/>
</dbReference>
<dbReference type="EMBL" id="LVJN01000020">
    <property type="protein sequence ID" value="OSM02451.1"/>
    <property type="molecule type" value="Genomic_DNA"/>
</dbReference>
<dbReference type="InterPro" id="IPR012678">
    <property type="entry name" value="Ribosomal_uL23/eL15/eS24_sf"/>
</dbReference>
<keyword evidence="5 6" id="KW-0687">Ribonucleoprotein</keyword>
<name>A0A1Y2K353_9PROT</name>
<dbReference type="FunFam" id="3.30.70.330:FF:000001">
    <property type="entry name" value="50S ribosomal protein L23"/>
    <property type="match status" value="1"/>
</dbReference>
<dbReference type="RefSeq" id="WP_085445306.1">
    <property type="nucleotide sequence ID" value="NZ_LVJN01000020.1"/>
</dbReference>
<organism evidence="7 8">
    <name type="scientific">Magnetofaba australis IT-1</name>
    <dbReference type="NCBI Taxonomy" id="1434232"/>
    <lineage>
        <taxon>Bacteria</taxon>
        <taxon>Pseudomonadati</taxon>
        <taxon>Pseudomonadota</taxon>
        <taxon>Magnetococcia</taxon>
        <taxon>Magnetococcales</taxon>
        <taxon>Magnetococcaceae</taxon>
        <taxon>Magnetofaba</taxon>
    </lineage>
</organism>
<dbReference type="NCBIfam" id="NF004359">
    <property type="entry name" value="PRK05738.1-3"/>
    <property type="match status" value="1"/>
</dbReference>
<dbReference type="GO" id="GO:0003735">
    <property type="term" value="F:structural constituent of ribosome"/>
    <property type="evidence" value="ECO:0007669"/>
    <property type="project" value="InterPro"/>
</dbReference>
<dbReference type="STRING" id="1434232.MAIT1_02595"/>
<dbReference type="GO" id="GO:0005840">
    <property type="term" value="C:ribosome"/>
    <property type="evidence" value="ECO:0007669"/>
    <property type="project" value="UniProtKB-KW"/>
</dbReference>
<sequence>MSDANILYKVLEAPIVTEKSTLCLEKSNQVVFRVAPWANKLQIKSAVEKLFKVDVVSVKTVSVKGKIKRFGRLTGKRKDTKKAMVRLKDGQSIDFFNAGA</sequence>
<keyword evidence="3 6" id="KW-0694">RNA-binding</keyword>
<dbReference type="Gene3D" id="3.30.70.330">
    <property type="match status" value="1"/>
</dbReference>
<keyword evidence="2 6" id="KW-0699">rRNA-binding</keyword>
<evidence type="ECO:0000256" key="4">
    <source>
        <dbReference type="ARBA" id="ARBA00022980"/>
    </source>
</evidence>
<comment type="subunit">
    <text evidence="6">Part of the 50S ribosomal subunit. Contacts protein L29, and trigger factor when it is bound to the ribosome.</text>
</comment>
<evidence type="ECO:0000313" key="8">
    <source>
        <dbReference type="Proteomes" id="UP000194003"/>
    </source>
</evidence>
<keyword evidence="8" id="KW-1185">Reference proteome</keyword>
<evidence type="ECO:0000256" key="2">
    <source>
        <dbReference type="ARBA" id="ARBA00022730"/>
    </source>
</evidence>
<dbReference type="NCBIfam" id="NF004363">
    <property type="entry name" value="PRK05738.2-4"/>
    <property type="match status" value="1"/>
</dbReference>
<comment type="caution">
    <text evidence="7">The sequence shown here is derived from an EMBL/GenBank/DDBJ whole genome shotgun (WGS) entry which is preliminary data.</text>
</comment>
<evidence type="ECO:0000256" key="6">
    <source>
        <dbReference type="HAMAP-Rule" id="MF_01369"/>
    </source>
</evidence>
<gene>
    <name evidence="6" type="primary">rplW</name>
    <name evidence="7" type="ORF">MAIT1_02595</name>
</gene>